<evidence type="ECO:0000259" key="10">
    <source>
        <dbReference type="PROSITE" id="PS50109"/>
    </source>
</evidence>
<dbReference type="PROSITE" id="PS50109">
    <property type="entry name" value="HIS_KIN"/>
    <property type="match status" value="1"/>
</dbReference>
<organism evidence="11 12">
    <name type="scientific">Variovorax robiniae</name>
    <dbReference type="NCBI Taxonomy" id="1836199"/>
    <lineage>
        <taxon>Bacteria</taxon>
        <taxon>Pseudomonadati</taxon>
        <taxon>Pseudomonadota</taxon>
        <taxon>Betaproteobacteria</taxon>
        <taxon>Burkholderiales</taxon>
        <taxon>Comamonadaceae</taxon>
        <taxon>Variovorax</taxon>
    </lineage>
</organism>
<dbReference type="SMART" id="SM00387">
    <property type="entry name" value="HATPase_c"/>
    <property type="match status" value="1"/>
</dbReference>
<dbReference type="SUPFAM" id="SSF55874">
    <property type="entry name" value="ATPase domain of HSP90 chaperone/DNA topoisomerase II/histidine kinase"/>
    <property type="match status" value="1"/>
</dbReference>
<keyword evidence="9" id="KW-0472">Membrane</keyword>
<dbReference type="CDD" id="cd00082">
    <property type="entry name" value="HisKA"/>
    <property type="match status" value="1"/>
</dbReference>
<gene>
    <name evidence="11" type="ORF">WKW79_05750</name>
</gene>
<keyword evidence="12" id="KW-1185">Reference proteome</keyword>
<dbReference type="Pfam" id="PF00512">
    <property type="entry name" value="HisKA"/>
    <property type="match status" value="1"/>
</dbReference>
<feature type="transmembrane region" description="Helical" evidence="9">
    <location>
        <begin position="62"/>
        <end position="84"/>
    </location>
</feature>
<dbReference type="InterPro" id="IPR036890">
    <property type="entry name" value="HATPase_C_sf"/>
</dbReference>
<feature type="transmembrane region" description="Helical" evidence="9">
    <location>
        <begin position="123"/>
        <end position="149"/>
    </location>
</feature>
<evidence type="ECO:0000256" key="2">
    <source>
        <dbReference type="ARBA" id="ARBA00012438"/>
    </source>
</evidence>
<evidence type="ECO:0000256" key="6">
    <source>
        <dbReference type="ARBA" id="ARBA00022777"/>
    </source>
</evidence>
<protein>
    <recommendedName>
        <fullName evidence="2">histidine kinase</fullName>
        <ecNumber evidence="2">2.7.13.3</ecNumber>
    </recommendedName>
</protein>
<feature type="transmembrane region" description="Helical" evidence="9">
    <location>
        <begin position="91"/>
        <end position="111"/>
    </location>
</feature>
<dbReference type="InterPro" id="IPR036097">
    <property type="entry name" value="HisK_dim/P_sf"/>
</dbReference>
<dbReference type="RefSeq" id="WP_340334151.1">
    <property type="nucleotide sequence ID" value="NZ_JBBKZS010000002.1"/>
</dbReference>
<dbReference type="InterPro" id="IPR003594">
    <property type="entry name" value="HATPase_dom"/>
</dbReference>
<name>A0ABU8X2U7_9BURK</name>
<dbReference type="GO" id="GO:0016301">
    <property type="term" value="F:kinase activity"/>
    <property type="evidence" value="ECO:0007669"/>
    <property type="project" value="UniProtKB-KW"/>
</dbReference>
<dbReference type="SMART" id="SM00388">
    <property type="entry name" value="HisKA"/>
    <property type="match status" value="1"/>
</dbReference>
<evidence type="ECO:0000313" key="12">
    <source>
        <dbReference type="Proteomes" id="UP001367030"/>
    </source>
</evidence>
<dbReference type="Gene3D" id="1.10.287.130">
    <property type="match status" value="1"/>
</dbReference>
<dbReference type="Gene3D" id="3.30.565.10">
    <property type="entry name" value="Histidine kinase-like ATPase, C-terminal domain"/>
    <property type="match status" value="1"/>
</dbReference>
<evidence type="ECO:0000313" key="11">
    <source>
        <dbReference type="EMBL" id="MEJ8854061.1"/>
    </source>
</evidence>
<sequence length="604" mass="64710">MLIHAVLAFALFETLALAGVLLVWADRVAGARLLAVFLAGIAVWITGNELPNWFGPETEHTAIRLLATAPLTSAFFFHFCTVFCRVDIGRVGVAAAYALGGGATLLAEIFLPGHIVQQRYIGWIAVANPVGTVASLAWVILGVGGVTVLVRSLMRATRPAYSQIAAVTASCLWGMVCLSGYGMAVLDWPVYPFPLLGLPLYPLILVYGILRYGVFVANAWARRALVWALLLALGAGIVALMPLLPIESRWLGGLVVAASCLALNGPVRRFAERLVYPGGDVSVADLGEWRRVLQSAETPQALAQQSATLLGERIGTRVDVRVGEARSDDSGAPQLICVDAGDGWRSALKGWEAAPPGLRHVAELFGTVVAEAAMRVEQTQHIAARERERQLQARLAELGSLAATVAHDIRNPLNIIAMAVAGAPSETRREVADQVARISHLTRDLLDYAKPWKLAPTRIDLAAHVRTAAMRLPDVSLGAGLEQALMVEADPRRLDQALTNLFENARTATESGATDMPAQGHVHIDAEITDGAVLLHVCDDGPGVPPEIRDRLFEPFASRSPGGTGLGLAIVARIMNAHGGSVALTERPPWRTCFTLRFPHVRNT</sequence>
<feature type="transmembrane region" description="Helical" evidence="9">
    <location>
        <begin position="6"/>
        <end position="24"/>
    </location>
</feature>
<dbReference type="CDD" id="cd00075">
    <property type="entry name" value="HATPase"/>
    <property type="match status" value="1"/>
</dbReference>
<dbReference type="PANTHER" id="PTHR43065:SF10">
    <property type="entry name" value="PEROXIDE STRESS-ACTIVATED HISTIDINE KINASE MAK3"/>
    <property type="match status" value="1"/>
</dbReference>
<evidence type="ECO:0000256" key="9">
    <source>
        <dbReference type="SAM" id="Phobius"/>
    </source>
</evidence>
<evidence type="ECO:0000256" key="3">
    <source>
        <dbReference type="ARBA" id="ARBA00022553"/>
    </source>
</evidence>
<dbReference type="PANTHER" id="PTHR43065">
    <property type="entry name" value="SENSOR HISTIDINE KINASE"/>
    <property type="match status" value="1"/>
</dbReference>
<dbReference type="EMBL" id="JBBKZS010000002">
    <property type="protein sequence ID" value="MEJ8854061.1"/>
    <property type="molecule type" value="Genomic_DNA"/>
</dbReference>
<evidence type="ECO:0000256" key="1">
    <source>
        <dbReference type="ARBA" id="ARBA00000085"/>
    </source>
</evidence>
<comment type="catalytic activity">
    <reaction evidence="1">
        <text>ATP + protein L-histidine = ADP + protein N-phospho-L-histidine.</text>
        <dbReference type="EC" id="2.7.13.3"/>
    </reaction>
</comment>
<keyword evidence="7" id="KW-0067">ATP-binding</keyword>
<accession>A0ABU8X2U7</accession>
<comment type="caution">
    <text evidence="11">The sequence shown here is derived from an EMBL/GenBank/DDBJ whole genome shotgun (WGS) entry which is preliminary data.</text>
</comment>
<feature type="domain" description="Histidine kinase" evidence="10">
    <location>
        <begin position="404"/>
        <end position="602"/>
    </location>
</feature>
<keyword evidence="6 11" id="KW-0418">Kinase</keyword>
<feature type="transmembrane region" description="Helical" evidence="9">
    <location>
        <begin position="190"/>
        <end position="212"/>
    </location>
</feature>
<dbReference type="InterPro" id="IPR003661">
    <property type="entry name" value="HisK_dim/P_dom"/>
</dbReference>
<dbReference type="Proteomes" id="UP001367030">
    <property type="component" value="Unassembled WGS sequence"/>
</dbReference>
<dbReference type="InterPro" id="IPR005467">
    <property type="entry name" value="His_kinase_dom"/>
</dbReference>
<keyword evidence="3" id="KW-0597">Phosphoprotein</keyword>
<keyword evidence="9" id="KW-1133">Transmembrane helix</keyword>
<dbReference type="PRINTS" id="PR00344">
    <property type="entry name" value="BCTRLSENSOR"/>
</dbReference>
<feature type="transmembrane region" description="Helical" evidence="9">
    <location>
        <begin position="161"/>
        <end position="184"/>
    </location>
</feature>
<evidence type="ECO:0000256" key="5">
    <source>
        <dbReference type="ARBA" id="ARBA00022741"/>
    </source>
</evidence>
<keyword evidence="9" id="KW-0812">Transmembrane</keyword>
<dbReference type="SUPFAM" id="SSF47384">
    <property type="entry name" value="Homodimeric domain of signal transducing histidine kinase"/>
    <property type="match status" value="1"/>
</dbReference>
<evidence type="ECO:0000256" key="7">
    <source>
        <dbReference type="ARBA" id="ARBA00022840"/>
    </source>
</evidence>
<proteinExistence type="predicted"/>
<feature type="transmembrane region" description="Helical" evidence="9">
    <location>
        <begin position="224"/>
        <end position="244"/>
    </location>
</feature>
<dbReference type="Pfam" id="PF02518">
    <property type="entry name" value="HATPase_c"/>
    <property type="match status" value="1"/>
</dbReference>
<evidence type="ECO:0000256" key="4">
    <source>
        <dbReference type="ARBA" id="ARBA00022679"/>
    </source>
</evidence>
<dbReference type="InterPro" id="IPR004358">
    <property type="entry name" value="Sig_transdc_His_kin-like_C"/>
</dbReference>
<dbReference type="EC" id="2.7.13.3" evidence="2"/>
<feature type="transmembrane region" description="Helical" evidence="9">
    <location>
        <begin position="31"/>
        <end position="47"/>
    </location>
</feature>
<keyword evidence="4" id="KW-0808">Transferase</keyword>
<keyword evidence="8" id="KW-0902">Two-component regulatory system</keyword>
<reference evidence="11 12" key="1">
    <citation type="submission" date="2024-03" db="EMBL/GenBank/DDBJ databases">
        <title>Novel species of the genus Variovorax.</title>
        <authorList>
            <person name="Liu Q."/>
            <person name="Xin Y.-H."/>
        </authorList>
    </citation>
    <scope>NUCLEOTIDE SEQUENCE [LARGE SCALE GENOMIC DNA]</scope>
    <source>
        <strain evidence="11 12">KACC 18901</strain>
    </source>
</reference>
<keyword evidence="5" id="KW-0547">Nucleotide-binding</keyword>
<evidence type="ECO:0000256" key="8">
    <source>
        <dbReference type="ARBA" id="ARBA00023012"/>
    </source>
</evidence>